<geneLocation type="plasmid" evidence="2 3">
    <name>pBFI_2</name>
</geneLocation>
<dbReference type="AlphaFoldDB" id="A0AAN0SR47"/>
<evidence type="ECO:0000313" key="3">
    <source>
        <dbReference type="Proteomes" id="UP000031861"/>
    </source>
</evidence>
<feature type="signal peptide" evidence="1">
    <location>
        <begin position="1"/>
        <end position="27"/>
    </location>
</feature>
<dbReference type="RefSeq" id="WP_001996250.1">
    <property type="nucleotide sequence ID" value="NZ_CP009636.1"/>
</dbReference>
<reference evidence="2 3" key="1">
    <citation type="journal article" date="2015" name="Genome Announc.">
        <title>Complete genome sequences for 35 biothreat assay-relevant bacillus species.</title>
        <authorList>
            <person name="Johnson S.L."/>
            <person name="Daligault H.E."/>
            <person name="Davenport K.W."/>
            <person name="Jaissle J."/>
            <person name="Frey K.G."/>
            <person name="Ladner J.T."/>
            <person name="Broomall S.M."/>
            <person name="Bishop-Lilly K.A."/>
            <person name="Bruce D.C."/>
            <person name="Gibbons H.S."/>
            <person name="Coyne S.R."/>
            <person name="Lo C.C."/>
            <person name="Meincke L."/>
            <person name="Munk A.C."/>
            <person name="Koroleva G.I."/>
            <person name="Rosenzweig C.N."/>
            <person name="Palacios G.F."/>
            <person name="Redden C.L."/>
            <person name="Minogue T.D."/>
            <person name="Chain P.S."/>
        </authorList>
    </citation>
    <scope>NUCLEOTIDE SEQUENCE [LARGE SCALE GENOMIC DNA]</scope>
    <source>
        <strain evidence="2 3">03BB108</strain>
    </source>
</reference>
<sequence>MKLIKSLLCCGLVSVFTLGMFSVDVYAGEVEKLNTTINIIEQQHKNRYKDSLLVQKMEYSDSGENRNSFMYSGSGDIELSLENKGNNTIKYTVKGPNNELILGGDVKQKKQIITTTCSNTAISPLPKGIYQIYISNETNAKGMFQVAVNNVNGHTCK</sequence>
<accession>A0AAN0SR47</accession>
<name>A0AAN0SR47_BACCE</name>
<dbReference type="Proteomes" id="UP000031861">
    <property type="component" value="Plasmid pBFI_2"/>
</dbReference>
<evidence type="ECO:0000256" key="1">
    <source>
        <dbReference type="SAM" id="SignalP"/>
    </source>
</evidence>
<gene>
    <name evidence="2" type="ORF">AK40_5838</name>
</gene>
<proteinExistence type="predicted"/>
<keyword evidence="1" id="KW-0732">Signal</keyword>
<protein>
    <submittedName>
        <fullName evidence="2">Uncharacterized protein</fullName>
    </submittedName>
</protein>
<evidence type="ECO:0000313" key="2">
    <source>
        <dbReference type="EMBL" id="AJI08359.1"/>
    </source>
</evidence>
<keyword evidence="2" id="KW-0614">Plasmid</keyword>
<organism evidence="2 3">
    <name type="scientific">Bacillus cereus 03BB108</name>
    <dbReference type="NCBI Taxonomy" id="451709"/>
    <lineage>
        <taxon>Bacteria</taxon>
        <taxon>Bacillati</taxon>
        <taxon>Bacillota</taxon>
        <taxon>Bacilli</taxon>
        <taxon>Bacillales</taxon>
        <taxon>Bacillaceae</taxon>
        <taxon>Bacillus</taxon>
        <taxon>Bacillus cereus group</taxon>
    </lineage>
</organism>
<feature type="chain" id="PRO_5042978353" evidence="1">
    <location>
        <begin position="28"/>
        <end position="157"/>
    </location>
</feature>
<dbReference type="EMBL" id="CP009636">
    <property type="protein sequence ID" value="AJI08359.1"/>
    <property type="molecule type" value="Genomic_DNA"/>
</dbReference>